<dbReference type="GO" id="GO:0031053">
    <property type="term" value="P:primary miRNA processing"/>
    <property type="evidence" value="ECO:0007669"/>
    <property type="project" value="TreeGrafter"/>
</dbReference>
<dbReference type="PANTHER" id="PTHR13165:SF0">
    <property type="entry name" value="SERRATE RNA EFFECTOR MOLECULE HOMOLOG"/>
    <property type="match status" value="1"/>
</dbReference>
<feature type="compositionally biased region" description="Gly residues" evidence="1">
    <location>
        <begin position="127"/>
        <end position="136"/>
    </location>
</feature>
<evidence type="ECO:0000313" key="4">
    <source>
        <dbReference type="Proteomes" id="UP000295192"/>
    </source>
</evidence>
<dbReference type="AlphaFoldDB" id="A0A484B1Y1"/>
<dbReference type="InterPro" id="IPR039727">
    <property type="entry name" value="SE/Ars2"/>
</dbReference>
<keyword evidence="4" id="KW-1185">Reference proteome</keyword>
<name>A0A484B1Y1_DRONA</name>
<organism evidence="3 4">
    <name type="scientific">Drosophila navojoa</name>
    <name type="common">Fruit fly</name>
    <dbReference type="NCBI Taxonomy" id="7232"/>
    <lineage>
        <taxon>Eukaryota</taxon>
        <taxon>Metazoa</taxon>
        <taxon>Ecdysozoa</taxon>
        <taxon>Arthropoda</taxon>
        <taxon>Hexapoda</taxon>
        <taxon>Insecta</taxon>
        <taxon>Pterygota</taxon>
        <taxon>Neoptera</taxon>
        <taxon>Endopterygota</taxon>
        <taxon>Diptera</taxon>
        <taxon>Brachycera</taxon>
        <taxon>Muscomorpha</taxon>
        <taxon>Ephydroidea</taxon>
        <taxon>Drosophilidae</taxon>
        <taxon>Drosophila</taxon>
    </lineage>
</organism>
<comment type="caution">
    <text evidence="3">The sequence shown here is derived from an EMBL/GenBank/DDBJ whole genome shotgun (WGS) entry which is preliminary data.</text>
</comment>
<dbReference type="GO" id="GO:0016604">
    <property type="term" value="C:nuclear body"/>
    <property type="evidence" value="ECO:0007669"/>
    <property type="project" value="TreeGrafter"/>
</dbReference>
<dbReference type="Proteomes" id="UP000295192">
    <property type="component" value="Unassembled WGS sequence"/>
</dbReference>
<gene>
    <name evidence="3" type="ORF">AWZ03_010763</name>
</gene>
<feature type="compositionally biased region" description="Basic and acidic residues" evidence="1">
    <location>
        <begin position="168"/>
        <end position="177"/>
    </location>
</feature>
<evidence type="ECO:0000259" key="2">
    <source>
        <dbReference type="Pfam" id="PF12066"/>
    </source>
</evidence>
<proteinExistence type="predicted"/>
<dbReference type="EMBL" id="LSRL02000196">
    <property type="protein sequence ID" value="TDG42816.1"/>
    <property type="molecule type" value="Genomic_DNA"/>
</dbReference>
<dbReference type="PANTHER" id="PTHR13165">
    <property type="entry name" value="ARSENITE-RESISTANCE PROTEIN 2"/>
    <property type="match status" value="1"/>
</dbReference>
<evidence type="ECO:0000313" key="3">
    <source>
        <dbReference type="EMBL" id="TDG42816.1"/>
    </source>
</evidence>
<feature type="compositionally biased region" description="Basic and acidic residues" evidence="1">
    <location>
        <begin position="80"/>
        <end position="105"/>
    </location>
</feature>
<reference evidence="3 4" key="1">
    <citation type="journal article" date="2019" name="J. Hered.">
        <title>An Improved Genome Assembly for Drosophila navojoa, the Basal Species in the mojavensis Cluster.</title>
        <authorList>
            <person name="Vanderlinde T."/>
            <person name="Dupim E.G."/>
            <person name="Nazario-Yepiz N.O."/>
            <person name="Carvalho A.B."/>
        </authorList>
    </citation>
    <scope>NUCLEOTIDE SEQUENCE [LARGE SCALE GENOMIC DNA]</scope>
    <source>
        <strain evidence="3">Navoj_Jal97</strain>
        <tissue evidence="3">Whole organism</tissue>
    </source>
</reference>
<feature type="compositionally biased region" description="Basic and acidic residues" evidence="1">
    <location>
        <begin position="112"/>
        <end position="121"/>
    </location>
</feature>
<dbReference type="STRING" id="7232.A0A484B1Y1"/>
<dbReference type="InterPro" id="IPR021933">
    <property type="entry name" value="SERRATE/Ars2_N"/>
</dbReference>
<dbReference type="Pfam" id="PF12066">
    <property type="entry name" value="SERRATE_Ars2_N"/>
    <property type="match status" value="1"/>
</dbReference>
<accession>A0A484B1Y1</accession>
<feature type="region of interest" description="Disordered" evidence="1">
    <location>
        <begin position="71"/>
        <end position="177"/>
    </location>
</feature>
<protein>
    <recommendedName>
        <fullName evidence="2">SERRATE/Ars2 N-terminal domain-containing protein</fullName>
    </recommendedName>
</protein>
<evidence type="ECO:0000256" key="1">
    <source>
        <dbReference type="SAM" id="MobiDB-lite"/>
    </source>
</evidence>
<dbReference type="OrthoDB" id="342064at2759"/>
<sequence length="287" mass="33118">MINRIKVTTIAIQLFTELHFIESGSSFSKEYRNRSIDSFYYHIYILARTPTSCGTSKGEIKSKVLLNKREPSMADSDDEYDRKRRDKFRGERDSYRPERRDERRPMGGASNSRDEWSERNPFRGSSTAGGGGGGGGARHRPDYSDYRGSGPRPRYGSPGREMPPAKRMRPDWGDSEMRSNPRFGYDPYLVQAWNDHYQSLHSAYSHAGHGSSVRETVPAGGGDTLTQPAMLTLKQFLDTQDENISDSEVMRKYTEYKTDFKRQQLNEFFVAHKDEECYLWVLWRFAI</sequence>
<dbReference type="OMA" id="NEHESPP"/>
<feature type="compositionally biased region" description="Low complexity" evidence="1">
    <location>
        <begin position="146"/>
        <end position="160"/>
    </location>
</feature>
<feature type="domain" description="SERRATE/Ars2 N-terminal" evidence="2">
    <location>
        <begin position="234"/>
        <end position="276"/>
    </location>
</feature>